<reference evidence="3" key="1">
    <citation type="submission" date="2017-03" db="EMBL/GenBank/DDBJ databases">
        <authorList>
            <person name="Sharma R."/>
            <person name="Thines M."/>
        </authorList>
    </citation>
    <scope>NUCLEOTIDE SEQUENCE [LARGE SCALE GENOMIC DNA]</scope>
</reference>
<evidence type="ECO:0000256" key="1">
    <source>
        <dbReference type="SAM" id="MobiDB-lite"/>
    </source>
</evidence>
<organism evidence="2 3">
    <name type="scientific">Lasallia pustulata</name>
    <dbReference type="NCBI Taxonomy" id="136370"/>
    <lineage>
        <taxon>Eukaryota</taxon>
        <taxon>Fungi</taxon>
        <taxon>Dikarya</taxon>
        <taxon>Ascomycota</taxon>
        <taxon>Pezizomycotina</taxon>
        <taxon>Lecanoromycetes</taxon>
        <taxon>OSLEUM clade</taxon>
        <taxon>Umbilicariomycetidae</taxon>
        <taxon>Umbilicariales</taxon>
        <taxon>Umbilicariaceae</taxon>
        <taxon>Lasallia</taxon>
    </lineage>
</organism>
<proteinExistence type="predicted"/>
<name>A0A1W5D306_9LECA</name>
<evidence type="ECO:0000313" key="3">
    <source>
        <dbReference type="Proteomes" id="UP000192927"/>
    </source>
</evidence>
<protein>
    <submittedName>
        <fullName evidence="2">Uncharacterized protein</fullName>
    </submittedName>
</protein>
<dbReference type="EMBL" id="FWEW01001503">
    <property type="protein sequence ID" value="SLM37279.1"/>
    <property type="molecule type" value="Genomic_DNA"/>
</dbReference>
<sequence length="222" mass="24144">MIADSYLAGGAQLKDFIDGAGDQPDRKGDGNFVDGDYWEVKFENVDRDRFPNCAAEPGQCSNDGFQFYLSATGGKISGQYDYDHNNLYALSAPGDKTNIDIVQCKVHLRRSSHGSSGGRVGSSIYIQYEAEVSDYKGNSKEKGSARSPSKDNPLSVSGLDPVVKIWEGESAESLDDKPNYQADNVEWTNDKNGNGGPYCSVGDVDGDNGTRDDDCWFPCFIS</sequence>
<feature type="compositionally biased region" description="Polar residues" evidence="1">
    <location>
        <begin position="146"/>
        <end position="155"/>
    </location>
</feature>
<evidence type="ECO:0000313" key="2">
    <source>
        <dbReference type="EMBL" id="SLM37279.1"/>
    </source>
</evidence>
<dbReference type="AlphaFoldDB" id="A0A1W5D306"/>
<feature type="region of interest" description="Disordered" evidence="1">
    <location>
        <begin position="136"/>
        <end position="209"/>
    </location>
</feature>
<accession>A0A1W5D306</accession>
<keyword evidence="3" id="KW-1185">Reference proteome</keyword>
<dbReference type="Proteomes" id="UP000192927">
    <property type="component" value="Unassembled WGS sequence"/>
</dbReference>